<evidence type="ECO:0000256" key="3">
    <source>
        <dbReference type="ARBA" id="ARBA00022630"/>
    </source>
</evidence>
<dbReference type="InterPro" id="IPR016166">
    <property type="entry name" value="FAD-bd_PCMH"/>
</dbReference>
<dbReference type="Gene3D" id="3.30.465.10">
    <property type="match status" value="1"/>
</dbReference>
<dbReference type="InterPro" id="IPR016169">
    <property type="entry name" value="FAD-bd_PCMH_sub2"/>
</dbReference>
<dbReference type="Gene3D" id="3.30.70.2740">
    <property type="match status" value="1"/>
</dbReference>
<dbReference type="InterPro" id="IPR016171">
    <property type="entry name" value="Vanillyl_alc_oxidase_C-sub2"/>
</dbReference>
<name>A0A4P7CWR5_9BURK</name>
<comment type="cofactor">
    <cofactor evidence="1">
        <name>FAD</name>
        <dbReference type="ChEBI" id="CHEBI:57692"/>
    </cofactor>
</comment>
<dbReference type="KEGG" id="ppai:E1956_16420"/>
<dbReference type="AlphaFoldDB" id="A0A4P7CWR5"/>
<dbReference type="OrthoDB" id="8522822at2"/>
<keyword evidence="4" id="KW-0274">FAD</keyword>
<dbReference type="InterPro" id="IPR016167">
    <property type="entry name" value="FAD-bd_PCMH_sub1"/>
</dbReference>
<gene>
    <name evidence="7" type="ORF">E1956_16420</name>
</gene>
<dbReference type="Gene3D" id="3.30.43.10">
    <property type="entry name" value="Uridine Diphospho-n-acetylenolpyruvylglucosamine Reductase, domain 2"/>
    <property type="match status" value="1"/>
</dbReference>
<evidence type="ECO:0000259" key="6">
    <source>
        <dbReference type="PROSITE" id="PS51387"/>
    </source>
</evidence>
<dbReference type="Proteomes" id="UP000295727">
    <property type="component" value="Chromosome 2"/>
</dbReference>
<organism evidence="7 8">
    <name type="scientific">Paraburkholderia pallida</name>
    <dbReference type="NCBI Taxonomy" id="2547399"/>
    <lineage>
        <taxon>Bacteria</taxon>
        <taxon>Pseudomonadati</taxon>
        <taxon>Pseudomonadota</taxon>
        <taxon>Betaproteobacteria</taxon>
        <taxon>Burkholderiales</taxon>
        <taxon>Burkholderiaceae</taxon>
        <taxon>Paraburkholderia</taxon>
    </lineage>
</organism>
<dbReference type="PROSITE" id="PS51387">
    <property type="entry name" value="FAD_PCMH"/>
    <property type="match status" value="1"/>
</dbReference>
<dbReference type="InterPro" id="IPR004113">
    <property type="entry name" value="FAD-bd_oxidored_4_C"/>
</dbReference>
<dbReference type="InterPro" id="IPR051264">
    <property type="entry name" value="FAD-oxidored/transferase_4"/>
</dbReference>
<dbReference type="GO" id="GO:0016491">
    <property type="term" value="F:oxidoreductase activity"/>
    <property type="evidence" value="ECO:0007669"/>
    <property type="project" value="UniProtKB-KW"/>
</dbReference>
<evidence type="ECO:0000256" key="2">
    <source>
        <dbReference type="ARBA" id="ARBA00008000"/>
    </source>
</evidence>
<keyword evidence="3" id="KW-0285">Flavoprotein</keyword>
<dbReference type="Gene3D" id="1.10.45.10">
    <property type="entry name" value="Vanillyl-alcohol Oxidase, Chain A, domain 4"/>
    <property type="match status" value="1"/>
</dbReference>
<dbReference type="PANTHER" id="PTHR43716:SF1">
    <property type="entry name" value="D-2-HYDROXYGLUTARATE DEHYDROGENASE, MITOCHONDRIAL"/>
    <property type="match status" value="1"/>
</dbReference>
<dbReference type="PANTHER" id="PTHR43716">
    <property type="entry name" value="D-2-HYDROXYGLUTARATE DEHYDROGENASE, MITOCHONDRIAL"/>
    <property type="match status" value="1"/>
</dbReference>
<evidence type="ECO:0000256" key="4">
    <source>
        <dbReference type="ARBA" id="ARBA00022827"/>
    </source>
</evidence>
<reference evidence="7 8" key="1">
    <citation type="submission" date="2019-03" db="EMBL/GenBank/DDBJ databases">
        <title>Paraburkholderia sp. 7MH5, isolated from subtropical forest soil.</title>
        <authorList>
            <person name="Gao Z.-H."/>
            <person name="Qiu L.-H."/>
        </authorList>
    </citation>
    <scope>NUCLEOTIDE SEQUENCE [LARGE SCALE GENOMIC DNA]</scope>
    <source>
        <strain evidence="7 8">7MH5</strain>
    </source>
</reference>
<dbReference type="InterPro" id="IPR016164">
    <property type="entry name" value="FAD-linked_Oxase-like_C"/>
</dbReference>
<dbReference type="Gene3D" id="3.30.70.2190">
    <property type="match status" value="1"/>
</dbReference>
<sequence>MARDDATLIEALTHIAGREGVRVGEQVKLLDHGYHTENLAARIMVSPADTQQLAAVVQCCAAQGRSLVPQGGLTGLVGASASRPEDVIVSLRRMNRIVALDRESMTITVQAGVTLAQINEAAREAGLEFGVDLASRDGATVGGLISHNAGGLRAFRHGMTRQQVLGLEAVLADGTVFRDLNALTKNNTGYDLKQLFIGAEGTLGIVSCAVLRLVPQQRAAATALLGLADLRAGLEIVRRLRHAHYDRLLAVEVLWADYAACVRDAHPELANLVFEDCPLSLVVEVAHDDAIDMAQQLETLLESALEDGLLEDCIVASSGTQRERIWLLREDSDAVAHQGAHQLSFDVALPVPALDGYVRDLQAAFRSFDASIKLFVFGHLMDGNLHIMLAADTPLHDRYADIEALIYEPLAAVGGALSAEHGIGVEKKAALARYGDPQRLALMGAVRSLLDAKRTLNPGKVVD</sequence>
<protein>
    <submittedName>
        <fullName evidence="7">FAD-binding oxidoreductase</fullName>
    </submittedName>
</protein>
<proteinExistence type="inferred from homology"/>
<evidence type="ECO:0000313" key="7">
    <source>
        <dbReference type="EMBL" id="QBR00646.1"/>
    </source>
</evidence>
<dbReference type="GO" id="GO:0071949">
    <property type="term" value="F:FAD binding"/>
    <property type="evidence" value="ECO:0007669"/>
    <property type="project" value="InterPro"/>
</dbReference>
<dbReference type="EMBL" id="CP038149">
    <property type="protein sequence ID" value="QBR00646.1"/>
    <property type="molecule type" value="Genomic_DNA"/>
</dbReference>
<dbReference type="Pfam" id="PF01565">
    <property type="entry name" value="FAD_binding_4"/>
    <property type="match status" value="1"/>
</dbReference>
<dbReference type="GO" id="GO:0022904">
    <property type="term" value="P:respiratory electron transport chain"/>
    <property type="evidence" value="ECO:0007669"/>
    <property type="project" value="TreeGrafter"/>
</dbReference>
<dbReference type="SUPFAM" id="SSF56176">
    <property type="entry name" value="FAD-binding/transporter-associated domain-like"/>
    <property type="match status" value="1"/>
</dbReference>
<accession>A0A4P7CWR5</accession>
<keyword evidence="8" id="KW-1185">Reference proteome</keyword>
<feature type="domain" description="FAD-binding PCMH-type" evidence="6">
    <location>
        <begin position="36"/>
        <end position="216"/>
    </location>
</feature>
<evidence type="ECO:0000313" key="8">
    <source>
        <dbReference type="Proteomes" id="UP000295727"/>
    </source>
</evidence>
<dbReference type="SUPFAM" id="SSF55103">
    <property type="entry name" value="FAD-linked oxidases, C-terminal domain"/>
    <property type="match status" value="1"/>
</dbReference>
<dbReference type="InterPro" id="IPR036318">
    <property type="entry name" value="FAD-bd_PCMH-like_sf"/>
</dbReference>
<dbReference type="InterPro" id="IPR006094">
    <property type="entry name" value="Oxid_FAD_bind_N"/>
</dbReference>
<dbReference type="Pfam" id="PF02913">
    <property type="entry name" value="FAD-oxidase_C"/>
    <property type="match status" value="1"/>
</dbReference>
<evidence type="ECO:0000256" key="5">
    <source>
        <dbReference type="ARBA" id="ARBA00023002"/>
    </source>
</evidence>
<evidence type="ECO:0000256" key="1">
    <source>
        <dbReference type="ARBA" id="ARBA00001974"/>
    </source>
</evidence>
<keyword evidence="5" id="KW-0560">Oxidoreductase</keyword>
<comment type="similarity">
    <text evidence="2">Belongs to the FAD-binding oxidoreductase/transferase type 4 family.</text>
</comment>